<dbReference type="Proteomes" id="UP000095038">
    <property type="component" value="Unassembled WGS sequence"/>
</dbReference>
<dbReference type="AlphaFoldDB" id="A0A1D2VKU1"/>
<sequence>MGNNTSSKSTQFISNSNPDNLTSFINISKNNSHLFYKSFKNTFNTYNISNINKVNPINILDQSKHSTTTSTSTTTTTTNTNNNTNNNNNNINNNNININITLSQNSNTTSTTNSNPSIDLIPKILEDNSYNYNSHNNYSNNTSDPSTVVSAYNVTSIPNTNQLIDKNTIISTLNSKMVNSKDHNDNKLIDKAIDGSIEYDENSYFQNKLISDDIIKNLNCPDNIISSSSLLKFNNESKENKYPIVIGLDIKKDIDNHDNIMNDIDVNVDVDVDVNDNEIYIVGSFTNWQKKIKLNKEGEYYYSIELRLPKNVYNFQFVYKERLICSKNYLKVAKAKDYYVNSFEIKELDKEYGEGKENISNLNLNSNSNSNEDKESKESKNEIYSFPAPLMDNFQDMSIKSMLSLKSEDKETSGEMYEENFSRFDKNKEKITVDYSKDIPLIYTDNYNFFSDEDFERFDSDSLLRKSGLPSPPTLPPYLNSVLLNKNHRQRRMSSNSDNHNGTISSYSESENEVLEVPNHVILNHLITTSIKNDILTVACITRYSEKYVTQIMYTPSR</sequence>
<dbReference type="SMART" id="SM01010">
    <property type="entry name" value="AMPKBI"/>
    <property type="match status" value="1"/>
</dbReference>
<dbReference type="Gene3D" id="6.20.250.60">
    <property type="match status" value="1"/>
</dbReference>
<dbReference type="InterPro" id="IPR013783">
    <property type="entry name" value="Ig-like_fold"/>
</dbReference>
<evidence type="ECO:0000256" key="1">
    <source>
        <dbReference type="ARBA" id="ARBA00010926"/>
    </source>
</evidence>
<feature type="compositionally biased region" description="Low complexity" evidence="3">
    <location>
        <begin position="359"/>
        <end position="370"/>
    </location>
</feature>
<keyword evidence="2" id="KW-0597">Phosphoprotein</keyword>
<dbReference type="GO" id="GO:0019901">
    <property type="term" value="F:protein kinase binding"/>
    <property type="evidence" value="ECO:0007669"/>
    <property type="project" value="TreeGrafter"/>
</dbReference>
<evidence type="ECO:0000259" key="4">
    <source>
        <dbReference type="SMART" id="SM01010"/>
    </source>
</evidence>
<dbReference type="InterPro" id="IPR050827">
    <property type="entry name" value="CRP1_MDG1_kinase"/>
</dbReference>
<dbReference type="PANTHER" id="PTHR10343:SF84">
    <property type="entry name" value="5'-AMP-ACTIVATED PROTEIN KINASE SUBUNIT BETA-1"/>
    <property type="match status" value="1"/>
</dbReference>
<evidence type="ECO:0000313" key="6">
    <source>
        <dbReference type="Proteomes" id="UP000095038"/>
    </source>
</evidence>
<dbReference type="GeneID" id="30966405"/>
<comment type="similarity">
    <text evidence="1">Belongs to the 5'-AMP-activated protein kinase beta subunit family.</text>
</comment>
<dbReference type="STRING" id="1344418.A0A1D2VKU1"/>
<evidence type="ECO:0000313" key="5">
    <source>
        <dbReference type="EMBL" id="ODV62222.1"/>
    </source>
</evidence>
<dbReference type="InterPro" id="IPR037256">
    <property type="entry name" value="ASC_dom_sf"/>
</dbReference>
<protein>
    <submittedName>
        <fullName evidence="5">AMPKBI-domain-containing protein</fullName>
    </submittedName>
</protein>
<accession>A0A1D2VKU1</accession>
<dbReference type="Gene3D" id="2.60.40.10">
    <property type="entry name" value="Immunoglobulins"/>
    <property type="match status" value="1"/>
</dbReference>
<proteinExistence type="inferred from homology"/>
<dbReference type="GO" id="GO:0005737">
    <property type="term" value="C:cytoplasm"/>
    <property type="evidence" value="ECO:0007669"/>
    <property type="project" value="TreeGrafter"/>
</dbReference>
<dbReference type="GO" id="GO:0007165">
    <property type="term" value="P:signal transduction"/>
    <property type="evidence" value="ECO:0007669"/>
    <property type="project" value="TreeGrafter"/>
</dbReference>
<dbReference type="RefSeq" id="XP_020048529.1">
    <property type="nucleotide sequence ID" value="XM_020192769.1"/>
</dbReference>
<dbReference type="PANTHER" id="PTHR10343">
    <property type="entry name" value="5'-AMP-ACTIVATED PROTEIN KINASE , BETA SUBUNIT"/>
    <property type="match status" value="1"/>
</dbReference>
<feature type="domain" description="Association with the SNF1 complex (ASC)" evidence="4">
    <location>
        <begin position="451"/>
        <end position="557"/>
    </location>
</feature>
<dbReference type="OrthoDB" id="531008at2759"/>
<feature type="region of interest" description="Disordered" evidence="3">
    <location>
        <begin position="359"/>
        <end position="379"/>
    </location>
</feature>
<dbReference type="InterPro" id="IPR014756">
    <property type="entry name" value="Ig_E-set"/>
</dbReference>
<name>A0A1D2VKU1_9ASCO</name>
<feature type="region of interest" description="Disordered" evidence="3">
    <location>
        <begin position="64"/>
        <end position="92"/>
    </location>
</feature>
<dbReference type="EMBL" id="KV454477">
    <property type="protein sequence ID" value="ODV62222.1"/>
    <property type="molecule type" value="Genomic_DNA"/>
</dbReference>
<reference evidence="6" key="1">
    <citation type="submission" date="2016-05" db="EMBL/GenBank/DDBJ databases">
        <title>Comparative genomics of biotechnologically important yeasts.</title>
        <authorList>
            <consortium name="DOE Joint Genome Institute"/>
            <person name="Riley R."/>
            <person name="Haridas S."/>
            <person name="Wolfe K.H."/>
            <person name="Lopes M.R."/>
            <person name="Hittinger C.T."/>
            <person name="Goker M."/>
            <person name="Salamov A."/>
            <person name="Wisecaver J."/>
            <person name="Long T.M."/>
            <person name="Aerts A.L."/>
            <person name="Barry K."/>
            <person name="Choi C."/>
            <person name="Clum A."/>
            <person name="Coughlan A.Y."/>
            <person name="Deshpande S."/>
            <person name="Douglass A.P."/>
            <person name="Hanson S.J."/>
            <person name="Klenk H.-P."/>
            <person name="Labutti K."/>
            <person name="Lapidus A."/>
            <person name="Lindquist E."/>
            <person name="Lipzen A."/>
            <person name="Meier-Kolthoff J.P."/>
            <person name="Ohm R.A."/>
            <person name="Otillar R.P."/>
            <person name="Pangilinan J."/>
            <person name="Peng Y."/>
            <person name="Rokas A."/>
            <person name="Rosa C.A."/>
            <person name="Scheuner C."/>
            <person name="Sibirny A.A."/>
            <person name="Slot J.C."/>
            <person name="Stielow J.B."/>
            <person name="Sun H."/>
            <person name="Kurtzman C.P."/>
            <person name="Blackwell M."/>
            <person name="Grigoriev I.V."/>
            <person name="Jeffries T.W."/>
        </authorList>
    </citation>
    <scope>NUCLEOTIDE SEQUENCE [LARGE SCALE GENOMIC DNA]</scope>
    <source>
        <strain evidence="6">DSM 1968</strain>
    </source>
</reference>
<dbReference type="SUPFAM" id="SSF81296">
    <property type="entry name" value="E set domains"/>
    <property type="match status" value="1"/>
</dbReference>
<dbReference type="InterPro" id="IPR032640">
    <property type="entry name" value="AMPK1_CBM"/>
</dbReference>
<dbReference type="InterPro" id="IPR006828">
    <property type="entry name" value="ASC_dom"/>
</dbReference>
<dbReference type="CDD" id="cd02859">
    <property type="entry name" value="E_set_AMPKbeta_like_N"/>
    <property type="match status" value="1"/>
</dbReference>
<dbReference type="GO" id="GO:0005634">
    <property type="term" value="C:nucleus"/>
    <property type="evidence" value="ECO:0007669"/>
    <property type="project" value="TreeGrafter"/>
</dbReference>
<dbReference type="InParanoid" id="A0A1D2VKU1"/>
<evidence type="ECO:0000256" key="2">
    <source>
        <dbReference type="ARBA" id="ARBA00022553"/>
    </source>
</evidence>
<organism evidence="5 6">
    <name type="scientific">Ascoidea rubescens DSM 1968</name>
    <dbReference type="NCBI Taxonomy" id="1344418"/>
    <lineage>
        <taxon>Eukaryota</taxon>
        <taxon>Fungi</taxon>
        <taxon>Dikarya</taxon>
        <taxon>Ascomycota</taxon>
        <taxon>Saccharomycotina</taxon>
        <taxon>Saccharomycetes</taxon>
        <taxon>Ascoideaceae</taxon>
        <taxon>Ascoidea</taxon>
    </lineage>
</organism>
<gene>
    <name evidence="5" type="ORF">ASCRUDRAFT_74651</name>
</gene>
<dbReference type="Pfam" id="PF04739">
    <property type="entry name" value="AMPKBI"/>
    <property type="match status" value="1"/>
</dbReference>
<feature type="compositionally biased region" description="Low complexity" evidence="3">
    <location>
        <begin position="66"/>
        <end position="92"/>
    </location>
</feature>
<dbReference type="GO" id="GO:0031588">
    <property type="term" value="C:nucleotide-activated protein kinase complex"/>
    <property type="evidence" value="ECO:0007669"/>
    <property type="project" value="TreeGrafter"/>
</dbReference>
<dbReference type="Pfam" id="PF16561">
    <property type="entry name" value="AMPK1_CBM"/>
    <property type="match status" value="1"/>
</dbReference>
<dbReference type="SUPFAM" id="SSF160219">
    <property type="entry name" value="AMPKBI-like"/>
    <property type="match status" value="1"/>
</dbReference>
<keyword evidence="6" id="KW-1185">Reference proteome</keyword>
<evidence type="ECO:0000256" key="3">
    <source>
        <dbReference type="SAM" id="MobiDB-lite"/>
    </source>
</evidence>